<evidence type="ECO:0008006" key="5">
    <source>
        <dbReference type="Google" id="ProtNLM"/>
    </source>
</evidence>
<feature type="chain" id="PRO_5039443008" description="DUF4367 domain-containing protein" evidence="2">
    <location>
        <begin position="23"/>
        <end position="189"/>
    </location>
</feature>
<feature type="compositionally biased region" description="Basic and acidic residues" evidence="1">
    <location>
        <begin position="31"/>
        <end position="57"/>
    </location>
</feature>
<dbReference type="AlphaFoldDB" id="A0A2T3FWY3"/>
<name>A0A2T3FWY3_9FIRM</name>
<dbReference type="PROSITE" id="PS51257">
    <property type="entry name" value="PROKAR_LIPOPROTEIN"/>
    <property type="match status" value="1"/>
</dbReference>
<sequence length="189" mass="21479">MKKALKLFVCSFLLLGVFGCSNSNNQSNTQSDKKDTEVKEETNKADDKNTINTKDDTKTAATLEEKYDQLQKSLEKEDGYVVDDQLSYKEDEANGLKYSQCIEKNTNSSYEIYSKAVYYNEDSAKSTESQWNETKTTSDGKTVGITYNEEKEATYYYYRDGNVIISAGGYGANDQVLNNLKKYYSLEIQ</sequence>
<proteinExistence type="predicted"/>
<organism evidence="3 4">
    <name type="scientific">Faecalibacillus faecis</name>
    <dbReference type="NCBI Taxonomy" id="1982628"/>
    <lineage>
        <taxon>Bacteria</taxon>
        <taxon>Bacillati</taxon>
        <taxon>Bacillota</taxon>
        <taxon>Erysipelotrichia</taxon>
        <taxon>Erysipelotrichales</taxon>
        <taxon>Coprobacillaceae</taxon>
        <taxon>Faecalibacillus</taxon>
    </lineage>
</organism>
<evidence type="ECO:0000256" key="1">
    <source>
        <dbReference type="SAM" id="MobiDB-lite"/>
    </source>
</evidence>
<accession>A0A2T3FWY3</accession>
<protein>
    <recommendedName>
        <fullName evidence="5">DUF4367 domain-containing protein</fullName>
    </recommendedName>
</protein>
<evidence type="ECO:0000313" key="4">
    <source>
        <dbReference type="Proteomes" id="UP000241201"/>
    </source>
</evidence>
<dbReference type="GeneID" id="77471236"/>
<feature type="signal peptide" evidence="2">
    <location>
        <begin position="1"/>
        <end position="22"/>
    </location>
</feature>
<dbReference type="EMBL" id="PYLP01000011">
    <property type="protein sequence ID" value="PST39804.1"/>
    <property type="molecule type" value="Genomic_DNA"/>
</dbReference>
<dbReference type="RefSeq" id="WP_106988289.1">
    <property type="nucleotide sequence ID" value="NZ_DAWBWI010000232.1"/>
</dbReference>
<gene>
    <name evidence="3" type="ORF">C7U55_09050</name>
</gene>
<dbReference type="Proteomes" id="UP000241201">
    <property type="component" value="Unassembled WGS sequence"/>
</dbReference>
<evidence type="ECO:0000256" key="2">
    <source>
        <dbReference type="SAM" id="SignalP"/>
    </source>
</evidence>
<reference evidence="4" key="1">
    <citation type="submission" date="2018-03" db="EMBL/GenBank/DDBJ databases">
        <title>Lachnoclostridium SNUG30370 gen.nov., sp.nov., isolated from human faeces.</title>
        <authorList>
            <person name="Seo B."/>
            <person name="Jeon K."/>
            <person name="Ko G."/>
        </authorList>
    </citation>
    <scope>NUCLEOTIDE SEQUENCE [LARGE SCALE GENOMIC DNA]</scope>
    <source>
        <strain evidence="4">SNUG30370</strain>
    </source>
</reference>
<evidence type="ECO:0000313" key="3">
    <source>
        <dbReference type="EMBL" id="PST39804.1"/>
    </source>
</evidence>
<feature type="region of interest" description="Disordered" evidence="1">
    <location>
        <begin position="25"/>
        <end position="57"/>
    </location>
</feature>
<comment type="caution">
    <text evidence="3">The sequence shown here is derived from an EMBL/GenBank/DDBJ whole genome shotgun (WGS) entry which is preliminary data.</text>
</comment>
<keyword evidence="2" id="KW-0732">Signal</keyword>
<keyword evidence="4" id="KW-1185">Reference proteome</keyword>